<feature type="transmembrane region" description="Helical" evidence="17">
    <location>
        <begin position="406"/>
        <end position="424"/>
    </location>
</feature>
<dbReference type="SFLD" id="SFLDG00002">
    <property type="entry name" value="C1.7:_P-type_atpase_like"/>
    <property type="match status" value="1"/>
</dbReference>
<feature type="transmembrane region" description="Helical" evidence="17">
    <location>
        <begin position="752"/>
        <end position="771"/>
    </location>
</feature>
<keyword evidence="7 17" id="KW-0479">Metal-binding</keyword>
<keyword evidence="5 17" id="KW-1003">Cell membrane</keyword>
<evidence type="ECO:0000256" key="10">
    <source>
        <dbReference type="ARBA" id="ARBA00022840"/>
    </source>
</evidence>
<comment type="caution">
    <text evidence="19">The sequence shown here is derived from an EMBL/GenBank/DDBJ whole genome shotgun (WGS) entry which is preliminary data.</text>
</comment>
<evidence type="ECO:0000256" key="17">
    <source>
        <dbReference type="RuleBase" id="RU362081"/>
    </source>
</evidence>
<dbReference type="SUPFAM" id="SSF81665">
    <property type="entry name" value="Calcium ATPase, transmembrane domain M"/>
    <property type="match status" value="1"/>
</dbReference>
<keyword evidence="15 17" id="KW-0472">Membrane</keyword>
<dbReference type="PROSITE" id="PS00154">
    <property type="entry name" value="ATPASE_E1_E2"/>
    <property type="match status" value="1"/>
</dbReference>
<dbReference type="Proteomes" id="UP000242972">
    <property type="component" value="Unassembled WGS sequence"/>
</dbReference>
<keyword evidence="4" id="KW-0813">Transport</keyword>
<protein>
    <recommendedName>
        <fullName evidence="3">P-type Cu(+) transporter</fullName>
        <ecNumber evidence="3">7.2.2.8</ecNumber>
    </recommendedName>
</protein>
<dbReference type="NCBIfam" id="TIGR01494">
    <property type="entry name" value="ATPase_P-type"/>
    <property type="match status" value="1"/>
</dbReference>
<dbReference type="EC" id="7.2.2.8" evidence="3"/>
<dbReference type="SFLD" id="SFLDF00027">
    <property type="entry name" value="p-type_atpase"/>
    <property type="match status" value="1"/>
</dbReference>
<evidence type="ECO:0000259" key="18">
    <source>
        <dbReference type="PROSITE" id="PS50846"/>
    </source>
</evidence>
<dbReference type="FunFam" id="2.70.150.10:FF:000020">
    <property type="entry name" value="Copper-exporting P-type ATPase A"/>
    <property type="match status" value="1"/>
</dbReference>
<dbReference type="SUPFAM" id="SSF81653">
    <property type="entry name" value="Calcium ATPase, transduction domain A"/>
    <property type="match status" value="1"/>
</dbReference>
<comment type="subcellular location">
    <subcellularLocation>
        <location evidence="1">Cell membrane</location>
        <topology evidence="1">Multi-pass membrane protein</topology>
    </subcellularLocation>
</comment>
<dbReference type="InterPro" id="IPR017969">
    <property type="entry name" value="Heavy-metal-associated_CS"/>
</dbReference>
<evidence type="ECO:0000256" key="13">
    <source>
        <dbReference type="ARBA" id="ARBA00023008"/>
    </source>
</evidence>
<keyword evidence="12 17" id="KW-1133">Transmembrane helix</keyword>
<dbReference type="InterPro" id="IPR023299">
    <property type="entry name" value="ATPase_P-typ_cyto_dom_N"/>
</dbReference>
<evidence type="ECO:0000256" key="7">
    <source>
        <dbReference type="ARBA" id="ARBA00022723"/>
    </source>
</evidence>
<dbReference type="InterPro" id="IPR044492">
    <property type="entry name" value="P_typ_ATPase_HD_dom"/>
</dbReference>
<dbReference type="Pfam" id="PF00122">
    <property type="entry name" value="E1-E2_ATPase"/>
    <property type="match status" value="1"/>
</dbReference>
<dbReference type="InterPro" id="IPR001757">
    <property type="entry name" value="P_typ_ATPase"/>
</dbReference>
<evidence type="ECO:0000256" key="11">
    <source>
        <dbReference type="ARBA" id="ARBA00022967"/>
    </source>
</evidence>
<dbReference type="CDD" id="cd00371">
    <property type="entry name" value="HMA"/>
    <property type="match status" value="1"/>
</dbReference>
<evidence type="ECO:0000256" key="5">
    <source>
        <dbReference type="ARBA" id="ARBA00022475"/>
    </source>
</evidence>
<dbReference type="InterPro" id="IPR023298">
    <property type="entry name" value="ATPase_P-typ_TM_dom_sf"/>
</dbReference>
<evidence type="ECO:0000256" key="12">
    <source>
        <dbReference type="ARBA" id="ARBA00022989"/>
    </source>
</evidence>
<keyword evidence="8 17" id="KW-0547">Nucleotide-binding</keyword>
<dbReference type="PRINTS" id="PR00119">
    <property type="entry name" value="CATATPASE"/>
</dbReference>
<dbReference type="InterPro" id="IPR059000">
    <property type="entry name" value="ATPase_P-type_domA"/>
</dbReference>
<feature type="domain" description="HMA" evidence="18">
    <location>
        <begin position="11"/>
        <end position="77"/>
    </location>
</feature>
<keyword evidence="9" id="KW-0187">Copper transport</keyword>
<evidence type="ECO:0000256" key="8">
    <source>
        <dbReference type="ARBA" id="ARBA00022741"/>
    </source>
</evidence>
<dbReference type="GO" id="GO:0140581">
    <property type="term" value="F:P-type monovalent copper transporter activity"/>
    <property type="evidence" value="ECO:0007669"/>
    <property type="project" value="UniProtKB-EC"/>
</dbReference>
<evidence type="ECO:0000256" key="14">
    <source>
        <dbReference type="ARBA" id="ARBA00023065"/>
    </source>
</evidence>
<evidence type="ECO:0000256" key="9">
    <source>
        <dbReference type="ARBA" id="ARBA00022796"/>
    </source>
</evidence>
<dbReference type="InterPro" id="IPR036163">
    <property type="entry name" value="HMA_dom_sf"/>
</dbReference>
<dbReference type="GO" id="GO:0016887">
    <property type="term" value="F:ATP hydrolysis activity"/>
    <property type="evidence" value="ECO:0007669"/>
    <property type="project" value="InterPro"/>
</dbReference>
<dbReference type="InterPro" id="IPR018303">
    <property type="entry name" value="ATPase_P-typ_P_site"/>
</dbReference>
<feature type="transmembrane region" description="Helical" evidence="17">
    <location>
        <begin position="436"/>
        <end position="461"/>
    </location>
</feature>
<dbReference type="GO" id="GO:0055070">
    <property type="term" value="P:copper ion homeostasis"/>
    <property type="evidence" value="ECO:0007669"/>
    <property type="project" value="TreeGrafter"/>
</dbReference>
<dbReference type="EMBL" id="PXYW01000002">
    <property type="protein sequence ID" value="PSR35378.1"/>
    <property type="molecule type" value="Genomic_DNA"/>
</dbReference>
<gene>
    <name evidence="19" type="ORF">C7B46_01560</name>
</gene>
<evidence type="ECO:0000256" key="15">
    <source>
        <dbReference type="ARBA" id="ARBA00023136"/>
    </source>
</evidence>
<dbReference type="InterPro" id="IPR006121">
    <property type="entry name" value="HMA_dom"/>
</dbReference>
<evidence type="ECO:0000313" key="19">
    <source>
        <dbReference type="EMBL" id="PSR35378.1"/>
    </source>
</evidence>
<dbReference type="Gene3D" id="3.40.50.1000">
    <property type="entry name" value="HAD superfamily/HAD-like"/>
    <property type="match status" value="1"/>
</dbReference>
<organism evidence="19 20">
    <name type="scientific">Sulfobacillus benefaciens</name>
    <dbReference type="NCBI Taxonomy" id="453960"/>
    <lineage>
        <taxon>Bacteria</taxon>
        <taxon>Bacillati</taxon>
        <taxon>Bacillota</taxon>
        <taxon>Clostridia</taxon>
        <taxon>Eubacteriales</taxon>
        <taxon>Clostridiales Family XVII. Incertae Sedis</taxon>
        <taxon>Sulfobacillus</taxon>
    </lineage>
</organism>
<dbReference type="SUPFAM" id="SSF56784">
    <property type="entry name" value="HAD-like"/>
    <property type="match status" value="1"/>
</dbReference>
<keyword evidence="6 17" id="KW-0812">Transmembrane</keyword>
<dbReference type="PANTHER" id="PTHR43520">
    <property type="entry name" value="ATP7, ISOFORM B"/>
    <property type="match status" value="1"/>
</dbReference>
<dbReference type="FunFam" id="3.30.70.100:FF:000005">
    <property type="entry name" value="Copper-exporting P-type ATPase A"/>
    <property type="match status" value="1"/>
</dbReference>
<keyword evidence="11" id="KW-1278">Translocase</keyword>
<name>A0A2T2XLR9_9FIRM</name>
<feature type="transmembrane region" description="Helical" evidence="17">
    <location>
        <begin position="251"/>
        <end position="271"/>
    </location>
</feature>
<dbReference type="PRINTS" id="PR00942">
    <property type="entry name" value="CUATPASEI"/>
</dbReference>
<evidence type="ECO:0000256" key="6">
    <source>
        <dbReference type="ARBA" id="ARBA00022692"/>
    </source>
</evidence>
<dbReference type="PROSITE" id="PS50846">
    <property type="entry name" value="HMA_2"/>
    <property type="match status" value="1"/>
</dbReference>
<dbReference type="Gene3D" id="3.40.1110.10">
    <property type="entry name" value="Calcium-transporting ATPase, cytoplasmic domain N"/>
    <property type="match status" value="1"/>
</dbReference>
<reference evidence="19 20" key="1">
    <citation type="journal article" date="2014" name="BMC Genomics">
        <title>Comparison of environmental and isolate Sulfobacillus genomes reveals diverse carbon, sulfur, nitrogen, and hydrogen metabolisms.</title>
        <authorList>
            <person name="Justice N.B."/>
            <person name="Norman A."/>
            <person name="Brown C.T."/>
            <person name="Singh A."/>
            <person name="Thomas B.C."/>
            <person name="Banfield J.F."/>
        </authorList>
    </citation>
    <scope>NUCLEOTIDE SEQUENCE [LARGE SCALE GENOMIC DNA]</scope>
    <source>
        <strain evidence="19">AMDSBA4</strain>
    </source>
</reference>
<evidence type="ECO:0000256" key="4">
    <source>
        <dbReference type="ARBA" id="ARBA00022448"/>
    </source>
</evidence>
<evidence type="ECO:0000256" key="16">
    <source>
        <dbReference type="ARBA" id="ARBA00049289"/>
    </source>
</evidence>
<dbReference type="InterPro" id="IPR008250">
    <property type="entry name" value="ATPase_P-typ_transduc_dom_A_sf"/>
</dbReference>
<dbReference type="PANTHER" id="PTHR43520:SF8">
    <property type="entry name" value="P-TYPE CU(+) TRANSPORTER"/>
    <property type="match status" value="1"/>
</dbReference>
<feature type="transmembrane region" description="Helical" evidence="17">
    <location>
        <begin position="166"/>
        <end position="185"/>
    </location>
</feature>
<dbReference type="Pfam" id="PF00702">
    <property type="entry name" value="Hydrolase"/>
    <property type="match status" value="1"/>
</dbReference>
<dbReference type="NCBIfam" id="TIGR01525">
    <property type="entry name" value="ATPase-IB_hvy"/>
    <property type="match status" value="1"/>
</dbReference>
<dbReference type="NCBIfam" id="TIGR01511">
    <property type="entry name" value="ATPase-IB1_Cu"/>
    <property type="match status" value="1"/>
</dbReference>
<dbReference type="CDD" id="cd02094">
    <property type="entry name" value="P-type_ATPase_Cu-like"/>
    <property type="match status" value="1"/>
</dbReference>
<comment type="catalytic activity">
    <reaction evidence="16">
        <text>Cu(+)(in) + ATP + H2O = Cu(+)(out) + ADP + phosphate + H(+)</text>
        <dbReference type="Rhea" id="RHEA:25792"/>
        <dbReference type="ChEBI" id="CHEBI:15377"/>
        <dbReference type="ChEBI" id="CHEBI:15378"/>
        <dbReference type="ChEBI" id="CHEBI:30616"/>
        <dbReference type="ChEBI" id="CHEBI:43474"/>
        <dbReference type="ChEBI" id="CHEBI:49552"/>
        <dbReference type="ChEBI" id="CHEBI:456216"/>
        <dbReference type="EC" id="7.2.2.8"/>
    </reaction>
</comment>
<keyword evidence="14" id="KW-0406">Ion transport</keyword>
<dbReference type="Gene3D" id="2.70.150.10">
    <property type="entry name" value="Calcium-transporting ATPase, cytoplasmic transduction domain A"/>
    <property type="match status" value="1"/>
</dbReference>
<dbReference type="InterPro" id="IPR027256">
    <property type="entry name" value="P-typ_ATPase_IB"/>
</dbReference>
<accession>A0A2T2XLR9</accession>
<evidence type="ECO:0000256" key="3">
    <source>
        <dbReference type="ARBA" id="ARBA00012517"/>
    </source>
</evidence>
<dbReference type="SFLD" id="SFLDS00003">
    <property type="entry name" value="Haloacid_Dehalogenase"/>
    <property type="match status" value="1"/>
</dbReference>
<evidence type="ECO:0000256" key="2">
    <source>
        <dbReference type="ARBA" id="ARBA00006024"/>
    </source>
</evidence>
<keyword evidence="13" id="KW-0186">Copper</keyword>
<dbReference type="SUPFAM" id="SSF55008">
    <property type="entry name" value="HMA, heavy metal-associated domain"/>
    <property type="match status" value="2"/>
</dbReference>
<proteinExistence type="inferred from homology"/>
<dbReference type="PROSITE" id="PS01047">
    <property type="entry name" value="HMA_1"/>
    <property type="match status" value="1"/>
</dbReference>
<evidence type="ECO:0000256" key="1">
    <source>
        <dbReference type="ARBA" id="ARBA00004651"/>
    </source>
</evidence>
<comment type="similarity">
    <text evidence="2 17">Belongs to the cation transport ATPase (P-type) (TC 3.A.3) family. Type IB subfamily.</text>
</comment>
<dbReference type="GO" id="GO:0005507">
    <property type="term" value="F:copper ion binding"/>
    <property type="evidence" value="ECO:0007669"/>
    <property type="project" value="TreeGrafter"/>
</dbReference>
<dbReference type="GO" id="GO:0005886">
    <property type="term" value="C:plasma membrane"/>
    <property type="evidence" value="ECO:0007669"/>
    <property type="project" value="UniProtKB-SubCell"/>
</dbReference>
<sequence length="810" mass="86227">MPNTETAADRDQLTLDIGGMTCASCSLRIEKELRHIPGVSAADVNLALEKANIVFDPGAVSPEDFVRAVTEIGYQVRTQTIRFHVTGLDEAPVRSKLERDLKQLSGVTQVRSNPSQGIIAVDLLKGVGDPHAVRKSLDAAGAAPEVVSGGGDDAHVKESRQARRRLWMAMAFSLPVWWAMLHMLVPIGPGVLVAGPVQFVAASVVQWGPGFSFTRRAWLNLKHGNANMDVLVALGTLAAWTLSTYDMFVGRALYFDSSATVITLILIGKYLEAVAKGRTSEAIQQILALRPDTATVKRGSDWVEVALDQVVAGDEIQVLPGSRVPVDGMIIKGMALIDESLLTGEPLLQERHEHQSVVAGTVNQGDRRFVMRAEKVGEDTLLAGIVHAVEEAQSAKAPIQRFADRIANIFVPSVMAIAVVTYATTGGVTGHWSLAILPAVAVLVVACPCALGLATPTAVMVGSGMGARHGILFRSGEALERTSQVNWVALDKTGTLTRGKPEVRNVLAVRQTESRDTILALAAALESEANHPLARAILSEAPGKETWPAISDVYQEPGMGIVGEDAEGHTVLLGNRTLMEHYGVSLAVLPRFETQVDEWETQGDTVVFVARDQALAGIIGIADAIRDDAKDAVAALTHMGLEVAMLTGDRRATAAAVATQVGISRVYAELSPTGKAELIAEWARRGRKVAMVGDGINDAPALAKAYIGIAIAQGSDIAVETADVTLIRPEVDGIRRAVFIGRRTMAKIRQNLFWALFYNVVGIPLAAFGILSPMVAGAAMAFSSVSVVTNSLTLRRVNVDSLESLSGKGI</sequence>
<dbReference type="GO" id="GO:0005524">
    <property type="term" value="F:ATP binding"/>
    <property type="evidence" value="ECO:0007669"/>
    <property type="project" value="UniProtKB-UniRule"/>
</dbReference>
<dbReference type="Pfam" id="PF00403">
    <property type="entry name" value="HMA"/>
    <property type="match status" value="1"/>
</dbReference>
<dbReference type="AlphaFoldDB" id="A0A2T2XLR9"/>
<dbReference type="GO" id="GO:0043682">
    <property type="term" value="F:P-type divalent copper transporter activity"/>
    <property type="evidence" value="ECO:0007669"/>
    <property type="project" value="TreeGrafter"/>
</dbReference>
<dbReference type="InterPro" id="IPR023214">
    <property type="entry name" value="HAD_sf"/>
</dbReference>
<dbReference type="Gene3D" id="3.30.70.100">
    <property type="match status" value="1"/>
</dbReference>
<dbReference type="PRINTS" id="PR00943">
    <property type="entry name" value="CUATPASE"/>
</dbReference>
<keyword evidence="10 17" id="KW-0067">ATP-binding</keyword>
<dbReference type="InterPro" id="IPR036412">
    <property type="entry name" value="HAD-like_sf"/>
</dbReference>
<evidence type="ECO:0000313" key="20">
    <source>
        <dbReference type="Proteomes" id="UP000242972"/>
    </source>
</evidence>